<evidence type="ECO:0000256" key="3">
    <source>
        <dbReference type="ARBA" id="ARBA00023212"/>
    </source>
</evidence>
<feature type="domain" description="ALMS motif" evidence="5">
    <location>
        <begin position="587"/>
        <end position="722"/>
    </location>
</feature>
<feature type="region of interest" description="Disordered" evidence="4">
    <location>
        <begin position="50"/>
        <end position="77"/>
    </location>
</feature>
<keyword evidence="2" id="KW-0963">Cytoplasm</keyword>
<proteinExistence type="predicted"/>
<dbReference type="InterPro" id="IPR041179">
    <property type="entry name" value="C10orf90_N"/>
</dbReference>
<gene>
    <name evidence="8" type="primary">C7H10orf90</name>
</gene>
<evidence type="ECO:0000313" key="8">
    <source>
        <dbReference type="RefSeq" id="XP_067155729.1"/>
    </source>
</evidence>
<evidence type="ECO:0000256" key="1">
    <source>
        <dbReference type="ARBA" id="ARBA00004300"/>
    </source>
</evidence>
<dbReference type="InterPro" id="IPR029299">
    <property type="entry name" value="ALMS_motif"/>
</dbReference>
<feature type="compositionally biased region" description="Polar residues" evidence="4">
    <location>
        <begin position="50"/>
        <end position="74"/>
    </location>
</feature>
<evidence type="ECO:0000259" key="6">
    <source>
        <dbReference type="Pfam" id="PF17730"/>
    </source>
</evidence>
<feature type="domain" description="Centrosomal protein C10orf90 N-terminal" evidence="6">
    <location>
        <begin position="83"/>
        <end position="581"/>
    </location>
</feature>
<feature type="region of interest" description="Disordered" evidence="4">
    <location>
        <begin position="461"/>
        <end position="490"/>
    </location>
</feature>
<dbReference type="RefSeq" id="XP_067155729.1">
    <property type="nucleotide sequence ID" value="XM_067299628.1"/>
</dbReference>
<feature type="compositionally biased region" description="Polar residues" evidence="4">
    <location>
        <begin position="461"/>
        <end position="472"/>
    </location>
</feature>
<dbReference type="Pfam" id="PF17730">
    <property type="entry name" value="Centro_C10orf90"/>
    <property type="match status" value="1"/>
</dbReference>
<comment type="subcellular location">
    <subcellularLocation>
        <location evidence="1">Cytoplasm</location>
        <location evidence="1">Cytoskeleton</location>
        <location evidence="1">Microtubule organizing center</location>
        <location evidence="1">Centrosome</location>
    </subcellularLocation>
</comment>
<dbReference type="GeneID" id="106486369"/>
<dbReference type="Proteomes" id="UP001652627">
    <property type="component" value="Chromosome 7"/>
</dbReference>
<reference evidence="8" key="1">
    <citation type="submission" date="2025-08" db="UniProtKB">
        <authorList>
            <consortium name="RefSeq"/>
        </authorList>
    </citation>
    <scope>IDENTIFICATION</scope>
    <source>
        <tissue evidence="8">Blood</tissue>
    </source>
</reference>
<sequence>MDFKVKPSAKWTQDAQSFVTQICFTVNYCSWKKTCCFAVKQKQWGTGTRRTVTGLQRGSAAERNSSSTEESPASQKAKLISPMVISQMTDENKSKENGSALPTYAGAYPAKQSAADRGSVDVRSAFTLLPSRSGIRASLEDAVARADSRVAEEDRCPNRQRGFASITVTARRVGGPWSAPAPGAQPRGNGAAAAPAAASEAGPAPRGAPLPSQGSRANRNVADLKVSESCSWLRGEPRDRLFDSANGETRVVLGGSGWREKVPPSFTSCVHLRLSQQCPNTIYYLDKSLHVCIDPPRIKRQIVHRSALSFHINCSSSRLTADGVDGIANGEPLEEILKSKLLGENKTPLRASWSADLIENNVIKNQTTDEGYLGTKCPLKSVCPSQLSAFVDIPKGSNNVIVIRKEDNKQSGNNRTTFSIQLPSPSYEAGTGMFSGSNKKQCATGKSCTAAPASCLHPVSEQESTAASNGSSAGRDPSRGTSKSKESLPQSFLKPKISVSDSMCNIKTLSRIILEANVHGQNQFLKGDYEFCGSNDKIKEPKERAEQERAGGVTLSAAHLPDVAHEKRDAFPRPEICSEPEKIPPSPLTLREALEIHKPQFISRSQERLKKLEHMVQLRKAQQSDAPGRKQEALLVRKLSSTSFSSKKKQYTVPHPLSDNLFKPKERFIPEKEMHMRSKRIYDNLPEVKKKQEEKQKRIIIQSNRLRVEIFKKQLLDQLLQRSTE</sequence>
<dbReference type="PANTHER" id="PTHR21553">
    <property type="entry name" value="ALMS1-RELATED"/>
    <property type="match status" value="1"/>
</dbReference>
<dbReference type="Pfam" id="PF15309">
    <property type="entry name" value="ALMS_motif"/>
    <property type="match status" value="1"/>
</dbReference>
<dbReference type="PANTHER" id="PTHR21553:SF24">
    <property type="entry name" value="(E2-INDEPENDENT) E3 UBIQUITIN-CONJUGATING ENZYME FATS"/>
    <property type="match status" value="1"/>
</dbReference>
<accession>A0ABM4ESR2</accession>
<keyword evidence="3" id="KW-0206">Cytoskeleton</keyword>
<protein>
    <submittedName>
        <fullName evidence="8">(E2-independent) E3 ubiquitin-conjugating enzyme FATS</fullName>
    </submittedName>
</protein>
<name>A0ABM4ESR2_9AVES</name>
<feature type="compositionally biased region" description="Low complexity" evidence="4">
    <location>
        <begin position="180"/>
        <end position="209"/>
    </location>
</feature>
<keyword evidence="7" id="KW-1185">Reference proteome</keyword>
<evidence type="ECO:0000259" key="5">
    <source>
        <dbReference type="Pfam" id="PF15309"/>
    </source>
</evidence>
<evidence type="ECO:0000313" key="7">
    <source>
        <dbReference type="Proteomes" id="UP001652627"/>
    </source>
</evidence>
<feature type="region of interest" description="Disordered" evidence="4">
    <location>
        <begin position="175"/>
        <end position="219"/>
    </location>
</feature>
<evidence type="ECO:0000256" key="4">
    <source>
        <dbReference type="SAM" id="MobiDB-lite"/>
    </source>
</evidence>
<evidence type="ECO:0000256" key="2">
    <source>
        <dbReference type="ARBA" id="ARBA00022490"/>
    </source>
</evidence>
<organism evidence="7 8">
    <name type="scientific">Apteryx mantelli</name>
    <name type="common">North Island brown kiwi</name>
    <dbReference type="NCBI Taxonomy" id="2696672"/>
    <lineage>
        <taxon>Eukaryota</taxon>
        <taxon>Metazoa</taxon>
        <taxon>Chordata</taxon>
        <taxon>Craniata</taxon>
        <taxon>Vertebrata</taxon>
        <taxon>Euteleostomi</taxon>
        <taxon>Archelosauria</taxon>
        <taxon>Archosauria</taxon>
        <taxon>Dinosauria</taxon>
        <taxon>Saurischia</taxon>
        <taxon>Theropoda</taxon>
        <taxon>Coelurosauria</taxon>
        <taxon>Aves</taxon>
        <taxon>Palaeognathae</taxon>
        <taxon>Apterygiformes</taxon>
        <taxon>Apterygidae</taxon>
        <taxon>Apteryx</taxon>
    </lineage>
</organism>